<feature type="transmembrane region" description="Helical" evidence="6">
    <location>
        <begin position="247"/>
        <end position="265"/>
    </location>
</feature>
<comment type="subcellular location">
    <subcellularLocation>
        <location evidence="1">Membrane</location>
        <topology evidence="1">Multi-pass membrane protein</topology>
    </subcellularLocation>
</comment>
<dbReference type="PANTHER" id="PTHR21716:SF64">
    <property type="entry name" value="AI-2 TRANSPORT PROTEIN TQSA"/>
    <property type="match status" value="1"/>
</dbReference>
<evidence type="ECO:0000256" key="6">
    <source>
        <dbReference type="SAM" id="Phobius"/>
    </source>
</evidence>
<proteinExistence type="inferred from homology"/>
<feature type="transmembrane region" description="Helical" evidence="6">
    <location>
        <begin position="277"/>
        <end position="301"/>
    </location>
</feature>
<feature type="transmembrane region" description="Helical" evidence="6">
    <location>
        <begin position="210"/>
        <end position="240"/>
    </location>
</feature>
<evidence type="ECO:0000313" key="8">
    <source>
        <dbReference type="Proteomes" id="UP001171111"/>
    </source>
</evidence>
<keyword evidence="5 6" id="KW-0472">Membrane</keyword>
<protein>
    <submittedName>
        <fullName evidence="7">AI-2E family transporter</fullName>
    </submittedName>
</protein>
<feature type="transmembrane region" description="Helical" evidence="6">
    <location>
        <begin position="182"/>
        <end position="204"/>
    </location>
</feature>
<dbReference type="RefSeq" id="WP_302244830.1">
    <property type="nucleotide sequence ID" value="NZ_JAULJQ010000011.1"/>
</dbReference>
<keyword evidence="4 6" id="KW-1133">Transmembrane helix</keyword>
<dbReference type="Proteomes" id="UP001171111">
    <property type="component" value="Unassembled WGS sequence"/>
</dbReference>
<accession>A0ABT8T9X3</accession>
<dbReference type="InterPro" id="IPR002549">
    <property type="entry name" value="AI-2E-like"/>
</dbReference>
<evidence type="ECO:0000256" key="2">
    <source>
        <dbReference type="ARBA" id="ARBA00009773"/>
    </source>
</evidence>
<dbReference type="EMBL" id="JAULJQ010000011">
    <property type="protein sequence ID" value="MDO2410050.1"/>
    <property type="molecule type" value="Genomic_DNA"/>
</dbReference>
<reference evidence="7 8" key="1">
    <citation type="submission" date="2023-06" db="EMBL/GenBank/DDBJ databases">
        <title>Campylobacter magnum sp. nov., isolated from cecal contents of domestic pigs (Sus scrofa domesticus).</title>
        <authorList>
            <person name="Papic B."/>
            <person name="Gruntar I."/>
        </authorList>
    </citation>
    <scope>NUCLEOTIDE SEQUENCE [LARGE SCALE GENOMIC DNA]</scope>
    <source>
        <strain evidence="8">34484-21</strain>
    </source>
</reference>
<evidence type="ECO:0000256" key="1">
    <source>
        <dbReference type="ARBA" id="ARBA00004141"/>
    </source>
</evidence>
<comment type="caution">
    <text evidence="7">The sequence shown here is derived from an EMBL/GenBank/DDBJ whole genome shotgun (WGS) entry which is preliminary data.</text>
</comment>
<gene>
    <name evidence="7" type="ORF">Q2362_08125</name>
</gene>
<name>A0ABT8T9X3_9BACT</name>
<dbReference type="Pfam" id="PF01594">
    <property type="entry name" value="AI-2E_transport"/>
    <property type="match status" value="1"/>
</dbReference>
<evidence type="ECO:0000256" key="4">
    <source>
        <dbReference type="ARBA" id="ARBA00022989"/>
    </source>
</evidence>
<comment type="similarity">
    <text evidence="2">Belongs to the autoinducer-2 exporter (AI-2E) (TC 2.A.86) family.</text>
</comment>
<feature type="transmembrane region" description="Helical" evidence="6">
    <location>
        <begin position="52"/>
        <end position="74"/>
    </location>
</feature>
<evidence type="ECO:0000256" key="5">
    <source>
        <dbReference type="ARBA" id="ARBA00023136"/>
    </source>
</evidence>
<evidence type="ECO:0000256" key="3">
    <source>
        <dbReference type="ARBA" id="ARBA00022692"/>
    </source>
</evidence>
<sequence length="330" mass="35384">MREIITFAAFVIACAGISLASSIVVPFLLAIFITVAVSPLMSLLMKRRVPRGIALVVVMGIFGYIFYLFGAIIADAGSSLARDLPLYEQKLNAVINASVAWLDARGISFETGGLLKDNLERIFSSAGAVAKGTSEVLTKSFLVLLLVVFMSFEAPIFSQKIELLGSRTSAVMDNFASKLKRYVLIKTISSIGTAVILLPALYYFSVPYALLLALIAFAFNYIPTVGSTIAAVPAILLALLTGEPISALWLSVYYLVINIAIGNFIEPKFLGSGLGISALAVVLSLIFWGFLLGVGGMFLAVPLTMSIKLALDESKNFKFIAILLSDKAEK</sequence>
<keyword evidence="8" id="KW-1185">Reference proteome</keyword>
<evidence type="ECO:0000313" key="7">
    <source>
        <dbReference type="EMBL" id="MDO2410050.1"/>
    </source>
</evidence>
<keyword evidence="3 6" id="KW-0812">Transmembrane</keyword>
<dbReference type="PANTHER" id="PTHR21716">
    <property type="entry name" value="TRANSMEMBRANE PROTEIN"/>
    <property type="match status" value="1"/>
</dbReference>
<organism evidence="7 8">
    <name type="scientific">Campylobacter magnus</name>
    <dbReference type="NCBI Taxonomy" id="3026462"/>
    <lineage>
        <taxon>Bacteria</taxon>
        <taxon>Pseudomonadati</taxon>
        <taxon>Campylobacterota</taxon>
        <taxon>Epsilonproteobacteria</taxon>
        <taxon>Campylobacterales</taxon>
        <taxon>Campylobacteraceae</taxon>
        <taxon>Campylobacter</taxon>
    </lineage>
</organism>